<organism evidence="13 14">
    <name type="scientific">Candidatus Berkelbacteria bacterium Gr01-1014_85</name>
    <dbReference type="NCBI Taxonomy" id="2017150"/>
    <lineage>
        <taxon>Bacteria</taxon>
        <taxon>Candidatus Berkelbacteria</taxon>
    </lineage>
</organism>
<dbReference type="GO" id="GO:0016787">
    <property type="term" value="F:hydrolase activity"/>
    <property type="evidence" value="ECO:0007669"/>
    <property type="project" value="UniProtKB-KW"/>
</dbReference>
<dbReference type="GO" id="GO:1990077">
    <property type="term" value="C:primosome complex"/>
    <property type="evidence" value="ECO:0007669"/>
    <property type="project" value="UniProtKB-KW"/>
</dbReference>
<dbReference type="GO" id="GO:0005829">
    <property type="term" value="C:cytosol"/>
    <property type="evidence" value="ECO:0007669"/>
    <property type="project" value="TreeGrafter"/>
</dbReference>
<dbReference type="FunFam" id="1.10.860.10:FF:000001">
    <property type="entry name" value="Replicative DNA helicase"/>
    <property type="match status" value="1"/>
</dbReference>
<evidence type="ECO:0000256" key="11">
    <source>
        <dbReference type="ARBA" id="ARBA00048954"/>
    </source>
</evidence>
<dbReference type="InterPro" id="IPR027417">
    <property type="entry name" value="P-loop_NTPase"/>
</dbReference>
<evidence type="ECO:0000256" key="1">
    <source>
        <dbReference type="ARBA" id="ARBA00008428"/>
    </source>
</evidence>
<dbReference type="PANTHER" id="PTHR30153:SF2">
    <property type="entry name" value="REPLICATIVE DNA HELICASE"/>
    <property type="match status" value="1"/>
</dbReference>
<dbReference type="InterPro" id="IPR007694">
    <property type="entry name" value="DNA_helicase_DnaB-like_C"/>
</dbReference>
<evidence type="ECO:0000256" key="2">
    <source>
        <dbReference type="ARBA" id="ARBA00022515"/>
    </source>
</evidence>
<evidence type="ECO:0000256" key="5">
    <source>
        <dbReference type="ARBA" id="ARBA00022801"/>
    </source>
</evidence>
<dbReference type="InterPro" id="IPR036185">
    <property type="entry name" value="DNA_heli_DnaB-like_N_sf"/>
</dbReference>
<sequence length="227" mass="25218">MNQNSPKIPPQSHEAEQSVLGSILIDQESIARVADIVSPEDYYHEAHRQIYQAMVNLFEHRSPIDLVTVSEELEKTKHFESVGGATYLTNLVNSVPSASNVEHYAAIVGQKATLRRLIQASTKIGELGFDEELDIAKVLDNAEQSLFAVSQRSLKQNFVAIKDILAESFERIDELHKNKGVLRGVPTGFRDLDALLSGLQRSDLVIIAARPSMGKTAIVTNRSEERR</sequence>
<keyword evidence="4" id="KW-0547">Nucleotide-binding</keyword>
<evidence type="ECO:0000256" key="9">
    <source>
        <dbReference type="ARBA" id="ARBA00023235"/>
    </source>
</evidence>
<accession>A0A554JAY3</accession>
<dbReference type="Proteomes" id="UP000316253">
    <property type="component" value="Unassembled WGS sequence"/>
</dbReference>
<comment type="similarity">
    <text evidence="1">Belongs to the helicase family. DnaB subfamily.</text>
</comment>
<feature type="domain" description="SF4 helicase" evidence="12">
    <location>
        <begin position="178"/>
        <end position="215"/>
    </location>
</feature>
<keyword evidence="3" id="KW-0235">DNA replication</keyword>
<keyword evidence="7" id="KW-0067">ATP-binding</keyword>
<dbReference type="GO" id="GO:0043139">
    <property type="term" value="F:5'-3' DNA helicase activity"/>
    <property type="evidence" value="ECO:0007669"/>
    <property type="project" value="UniProtKB-EC"/>
</dbReference>
<dbReference type="InterPro" id="IPR007693">
    <property type="entry name" value="DNA_helicase_DnaB-like_N"/>
</dbReference>
<evidence type="ECO:0000313" key="14">
    <source>
        <dbReference type="Proteomes" id="UP000316253"/>
    </source>
</evidence>
<evidence type="ECO:0000256" key="3">
    <source>
        <dbReference type="ARBA" id="ARBA00022705"/>
    </source>
</evidence>
<protein>
    <recommendedName>
        <fullName evidence="10">DNA 5'-3' helicase</fullName>
        <ecNumber evidence="10">5.6.2.3</ecNumber>
    </recommendedName>
</protein>
<evidence type="ECO:0000256" key="8">
    <source>
        <dbReference type="ARBA" id="ARBA00023125"/>
    </source>
</evidence>
<proteinExistence type="inferred from homology"/>
<dbReference type="PROSITE" id="PS51199">
    <property type="entry name" value="SF4_HELICASE"/>
    <property type="match status" value="1"/>
</dbReference>
<evidence type="ECO:0000256" key="4">
    <source>
        <dbReference type="ARBA" id="ARBA00022741"/>
    </source>
</evidence>
<dbReference type="GO" id="GO:0006269">
    <property type="term" value="P:DNA replication, synthesis of primer"/>
    <property type="evidence" value="ECO:0007669"/>
    <property type="project" value="UniProtKB-KW"/>
</dbReference>
<dbReference type="Gene3D" id="3.40.50.300">
    <property type="entry name" value="P-loop containing nucleotide triphosphate hydrolases"/>
    <property type="match status" value="1"/>
</dbReference>
<evidence type="ECO:0000256" key="6">
    <source>
        <dbReference type="ARBA" id="ARBA00022806"/>
    </source>
</evidence>
<evidence type="ECO:0000259" key="12">
    <source>
        <dbReference type="PROSITE" id="PS51199"/>
    </source>
</evidence>
<dbReference type="Pfam" id="PF00772">
    <property type="entry name" value="DnaB"/>
    <property type="match status" value="1"/>
</dbReference>
<dbReference type="AlphaFoldDB" id="A0A554JAY3"/>
<dbReference type="GO" id="GO:0005524">
    <property type="term" value="F:ATP binding"/>
    <property type="evidence" value="ECO:0007669"/>
    <property type="project" value="UniProtKB-KW"/>
</dbReference>
<dbReference type="EMBL" id="VMFD01000040">
    <property type="protein sequence ID" value="TSC65492.1"/>
    <property type="molecule type" value="Genomic_DNA"/>
</dbReference>
<dbReference type="InterPro" id="IPR016136">
    <property type="entry name" value="DNA_helicase_N/primase_C"/>
</dbReference>
<evidence type="ECO:0000313" key="13">
    <source>
        <dbReference type="EMBL" id="TSC65492.1"/>
    </source>
</evidence>
<evidence type="ECO:0000256" key="7">
    <source>
        <dbReference type="ARBA" id="ARBA00022840"/>
    </source>
</evidence>
<keyword evidence="5" id="KW-0378">Hydrolase</keyword>
<comment type="caution">
    <text evidence="13">The sequence shown here is derived from an EMBL/GenBank/DDBJ whole genome shotgun (WGS) entry which is preliminary data.</text>
</comment>
<keyword evidence="9" id="KW-0413">Isomerase</keyword>
<name>A0A554JAY3_9BACT</name>
<dbReference type="EC" id="5.6.2.3" evidence="10"/>
<comment type="catalytic activity">
    <reaction evidence="11">
        <text>ATP + H2O = ADP + phosphate + H(+)</text>
        <dbReference type="Rhea" id="RHEA:13065"/>
        <dbReference type="ChEBI" id="CHEBI:15377"/>
        <dbReference type="ChEBI" id="CHEBI:15378"/>
        <dbReference type="ChEBI" id="CHEBI:30616"/>
        <dbReference type="ChEBI" id="CHEBI:43474"/>
        <dbReference type="ChEBI" id="CHEBI:456216"/>
        <dbReference type="EC" id="5.6.2.3"/>
    </reaction>
</comment>
<keyword evidence="6 13" id="KW-0347">Helicase</keyword>
<feature type="non-terminal residue" evidence="13">
    <location>
        <position position="227"/>
    </location>
</feature>
<dbReference type="GO" id="GO:0003677">
    <property type="term" value="F:DNA binding"/>
    <property type="evidence" value="ECO:0007669"/>
    <property type="project" value="UniProtKB-KW"/>
</dbReference>
<dbReference type="Pfam" id="PF03796">
    <property type="entry name" value="DnaB_C"/>
    <property type="match status" value="1"/>
</dbReference>
<gene>
    <name evidence="13" type="ORF">CEO22_456</name>
</gene>
<keyword evidence="2" id="KW-0639">Primosome</keyword>
<reference evidence="13 14" key="1">
    <citation type="submission" date="2017-08" db="EMBL/GenBank/DDBJ databases">
        <title>Mechanisms for carbon and nitrogen cycling indicate functional differentiation within the Candidate Phyla Radiation.</title>
        <authorList>
            <person name="Danczak R.E."/>
            <person name="Johnston M.D."/>
            <person name="Kenah C."/>
            <person name="Slattery M."/>
            <person name="Wrighton K.C."/>
            <person name="Wilkins M.J."/>
        </authorList>
    </citation>
    <scope>NUCLEOTIDE SEQUENCE [LARGE SCALE GENOMIC DNA]</scope>
    <source>
        <strain evidence="13">Gr01-1014_85</strain>
    </source>
</reference>
<evidence type="ECO:0000256" key="10">
    <source>
        <dbReference type="ARBA" id="ARBA00044969"/>
    </source>
</evidence>
<dbReference type="PANTHER" id="PTHR30153">
    <property type="entry name" value="REPLICATIVE DNA HELICASE DNAB"/>
    <property type="match status" value="1"/>
</dbReference>
<keyword evidence="8" id="KW-0238">DNA-binding</keyword>
<dbReference type="Gene3D" id="1.10.860.10">
    <property type="entry name" value="DNAb Helicase, Chain A"/>
    <property type="match status" value="1"/>
</dbReference>
<dbReference type="SUPFAM" id="SSF52540">
    <property type="entry name" value="P-loop containing nucleoside triphosphate hydrolases"/>
    <property type="match status" value="1"/>
</dbReference>
<dbReference type="SUPFAM" id="SSF48024">
    <property type="entry name" value="N-terminal domain of DnaB helicase"/>
    <property type="match status" value="1"/>
</dbReference>